<evidence type="ECO:0000313" key="1">
    <source>
        <dbReference type="EMBL" id="BBO35039.1"/>
    </source>
</evidence>
<name>A0A5K7XP19_9BACT</name>
<dbReference type="AlphaFoldDB" id="A0A5K7XP19"/>
<dbReference type="EMBL" id="AP021861">
    <property type="protein sequence ID" value="BBO35039.1"/>
    <property type="molecule type" value="Genomic_DNA"/>
</dbReference>
<evidence type="ECO:0000313" key="2">
    <source>
        <dbReference type="Proteomes" id="UP000326837"/>
    </source>
</evidence>
<sequence>MRRSALHRLMLRCVALLAIVVMGGVQPMLSACTCGFSVPQSFAEEAVELETSCCSSCCSTESKDDAAAATCCSLGETGANCDDCDCCVSADNSPLPASSTTTVQADDSQQPLADLASSAIVAHAGLNGSAWHNAFDLASSGGVPGVRLHALLSVWRN</sequence>
<dbReference type="Proteomes" id="UP000326837">
    <property type="component" value="Chromosome"/>
</dbReference>
<keyword evidence="2" id="KW-1185">Reference proteome</keyword>
<accession>A0A5K7XP19</accession>
<reference evidence="2" key="1">
    <citation type="submission" date="2019-10" db="EMBL/GenBank/DDBJ databases">
        <title>Lacipirellula parvula gen. nov., sp. nov., representing a lineage of planctomycetes widespread in freshwater anoxic habitats, and description of the family Lacipirellulaceae.</title>
        <authorList>
            <person name="Dedysh S.N."/>
            <person name="Kulichevskaya I.S."/>
            <person name="Beletsky A.V."/>
            <person name="Rakitin A.L."/>
            <person name="Mardanov A.V."/>
            <person name="Ivanova A.A."/>
            <person name="Saltykova V.X."/>
            <person name="Rijpstra W.I.C."/>
            <person name="Sinninghe Damste J.S."/>
            <person name="Ravin N.V."/>
        </authorList>
    </citation>
    <scope>NUCLEOTIDE SEQUENCE [LARGE SCALE GENOMIC DNA]</scope>
    <source>
        <strain evidence="2">PX69</strain>
    </source>
</reference>
<protein>
    <submittedName>
        <fullName evidence="1">Uncharacterized protein</fullName>
    </submittedName>
</protein>
<dbReference type="PROSITE" id="PS51257">
    <property type="entry name" value="PROKAR_LIPOPROTEIN"/>
    <property type="match status" value="1"/>
</dbReference>
<proteinExistence type="predicted"/>
<gene>
    <name evidence="1" type="ORF">PLANPX_4651</name>
</gene>
<organism evidence="1 2">
    <name type="scientific">Lacipirellula parvula</name>
    <dbReference type="NCBI Taxonomy" id="2650471"/>
    <lineage>
        <taxon>Bacteria</taxon>
        <taxon>Pseudomonadati</taxon>
        <taxon>Planctomycetota</taxon>
        <taxon>Planctomycetia</taxon>
        <taxon>Pirellulales</taxon>
        <taxon>Lacipirellulaceae</taxon>
        <taxon>Lacipirellula</taxon>
    </lineage>
</organism>
<dbReference type="KEGG" id="lpav:PLANPX_4651"/>
<dbReference type="RefSeq" id="WP_152100502.1">
    <property type="nucleotide sequence ID" value="NZ_AP021861.1"/>
</dbReference>